<dbReference type="InterPro" id="IPR003789">
    <property type="entry name" value="Asn/Gln_tRNA_amidoTrase-B-like"/>
</dbReference>
<dbReference type="PANTHER" id="PTHR11659">
    <property type="entry name" value="GLUTAMYL-TRNA GLN AMIDOTRANSFERASE SUBUNIT B MITOCHONDRIAL AND PROKARYOTIC PET112-RELATED"/>
    <property type="match status" value="1"/>
</dbReference>
<organism evidence="12 13">
    <name type="scientific">Candidatus Nomurabacteria bacterium RIFCSPLOWO2_02_FULL_40_10</name>
    <dbReference type="NCBI Taxonomy" id="1801786"/>
    <lineage>
        <taxon>Bacteria</taxon>
        <taxon>Candidatus Nomuraibacteriota</taxon>
    </lineage>
</organism>
<evidence type="ECO:0000256" key="4">
    <source>
        <dbReference type="ARBA" id="ARBA00022741"/>
    </source>
</evidence>
<dbReference type="InterPro" id="IPR042114">
    <property type="entry name" value="GatB_C_1"/>
</dbReference>
<dbReference type="NCBIfam" id="TIGR00133">
    <property type="entry name" value="gatB"/>
    <property type="match status" value="1"/>
</dbReference>
<dbReference type="Pfam" id="PF02637">
    <property type="entry name" value="GatB_Yqey"/>
    <property type="match status" value="1"/>
</dbReference>
<keyword evidence="4 10" id="KW-0547">Nucleotide-binding</keyword>
<evidence type="ECO:0000256" key="5">
    <source>
        <dbReference type="ARBA" id="ARBA00022840"/>
    </source>
</evidence>
<evidence type="ECO:0000313" key="12">
    <source>
        <dbReference type="EMBL" id="OGI98311.1"/>
    </source>
</evidence>
<dbReference type="Proteomes" id="UP000176479">
    <property type="component" value="Unassembled WGS sequence"/>
</dbReference>
<dbReference type="NCBIfam" id="NF004014">
    <property type="entry name" value="PRK05477.1-4"/>
    <property type="match status" value="1"/>
</dbReference>
<dbReference type="InterPro" id="IPR014746">
    <property type="entry name" value="Gln_synth/guanido_kin_cat_dom"/>
</dbReference>
<evidence type="ECO:0000256" key="1">
    <source>
        <dbReference type="ARBA" id="ARBA00005306"/>
    </source>
</evidence>
<dbReference type="AlphaFoldDB" id="A0A1F6XW02"/>
<dbReference type="SUPFAM" id="SSF89095">
    <property type="entry name" value="GatB/YqeY motif"/>
    <property type="match status" value="1"/>
</dbReference>
<dbReference type="Gene3D" id="1.10.10.410">
    <property type="match status" value="1"/>
</dbReference>
<dbReference type="HAMAP" id="MF_00121">
    <property type="entry name" value="GatB"/>
    <property type="match status" value="1"/>
</dbReference>
<accession>A0A1F6XW02</accession>
<evidence type="ECO:0000256" key="6">
    <source>
        <dbReference type="ARBA" id="ARBA00022917"/>
    </source>
</evidence>
<comment type="catalytic activity">
    <reaction evidence="8 10">
        <text>L-aspartyl-tRNA(Asn) + L-glutamine + ATP + H2O = L-asparaginyl-tRNA(Asn) + L-glutamate + ADP + phosphate + 2 H(+)</text>
        <dbReference type="Rhea" id="RHEA:14513"/>
        <dbReference type="Rhea" id="RHEA-COMP:9674"/>
        <dbReference type="Rhea" id="RHEA-COMP:9677"/>
        <dbReference type="ChEBI" id="CHEBI:15377"/>
        <dbReference type="ChEBI" id="CHEBI:15378"/>
        <dbReference type="ChEBI" id="CHEBI:29985"/>
        <dbReference type="ChEBI" id="CHEBI:30616"/>
        <dbReference type="ChEBI" id="CHEBI:43474"/>
        <dbReference type="ChEBI" id="CHEBI:58359"/>
        <dbReference type="ChEBI" id="CHEBI:78515"/>
        <dbReference type="ChEBI" id="CHEBI:78516"/>
        <dbReference type="ChEBI" id="CHEBI:456216"/>
    </reaction>
</comment>
<evidence type="ECO:0000256" key="8">
    <source>
        <dbReference type="ARBA" id="ARBA00047380"/>
    </source>
</evidence>
<gene>
    <name evidence="10" type="primary">gatB</name>
    <name evidence="12" type="ORF">A3H53_04830</name>
</gene>
<dbReference type="Gene3D" id="1.10.150.380">
    <property type="entry name" value="GatB domain, N-terminal subdomain"/>
    <property type="match status" value="1"/>
</dbReference>
<evidence type="ECO:0000313" key="13">
    <source>
        <dbReference type="Proteomes" id="UP000176479"/>
    </source>
</evidence>
<evidence type="ECO:0000256" key="10">
    <source>
        <dbReference type="HAMAP-Rule" id="MF_00121"/>
    </source>
</evidence>
<dbReference type="GO" id="GO:0050567">
    <property type="term" value="F:glutaminyl-tRNA synthase (glutamine-hydrolyzing) activity"/>
    <property type="evidence" value="ECO:0007669"/>
    <property type="project" value="UniProtKB-UniRule"/>
</dbReference>
<evidence type="ECO:0000256" key="3">
    <source>
        <dbReference type="ARBA" id="ARBA00022598"/>
    </source>
</evidence>
<dbReference type="NCBIfam" id="NF004012">
    <property type="entry name" value="PRK05477.1-2"/>
    <property type="match status" value="1"/>
</dbReference>
<comment type="catalytic activity">
    <reaction evidence="9 10">
        <text>L-glutamyl-tRNA(Gln) + L-glutamine + ATP + H2O = L-glutaminyl-tRNA(Gln) + L-glutamate + ADP + phosphate + H(+)</text>
        <dbReference type="Rhea" id="RHEA:17521"/>
        <dbReference type="Rhea" id="RHEA-COMP:9681"/>
        <dbReference type="Rhea" id="RHEA-COMP:9684"/>
        <dbReference type="ChEBI" id="CHEBI:15377"/>
        <dbReference type="ChEBI" id="CHEBI:15378"/>
        <dbReference type="ChEBI" id="CHEBI:29985"/>
        <dbReference type="ChEBI" id="CHEBI:30616"/>
        <dbReference type="ChEBI" id="CHEBI:43474"/>
        <dbReference type="ChEBI" id="CHEBI:58359"/>
        <dbReference type="ChEBI" id="CHEBI:78520"/>
        <dbReference type="ChEBI" id="CHEBI:78521"/>
        <dbReference type="ChEBI" id="CHEBI:456216"/>
    </reaction>
</comment>
<dbReference type="SMART" id="SM00845">
    <property type="entry name" value="GatB_Yqey"/>
    <property type="match status" value="1"/>
</dbReference>
<comment type="function">
    <text evidence="7 10">Allows the formation of correctly charged Asn-tRNA(Asn) or Gln-tRNA(Gln) through the transamidation of misacylated Asp-tRNA(Asn) or Glu-tRNA(Gln) in organisms which lack either or both of asparaginyl-tRNA or glutaminyl-tRNA synthetases. The reaction takes place in the presence of glutamine and ATP through an activated phospho-Asp-tRNA(Asn) or phospho-Glu-tRNA(Gln).</text>
</comment>
<dbReference type="EC" id="6.3.5.-" evidence="10"/>
<dbReference type="PROSITE" id="PS01234">
    <property type="entry name" value="GATB"/>
    <property type="match status" value="1"/>
</dbReference>
<feature type="domain" description="Asn/Gln amidotransferase" evidence="11">
    <location>
        <begin position="317"/>
        <end position="466"/>
    </location>
</feature>
<keyword evidence="6 10" id="KW-0648">Protein biosynthesis</keyword>
<dbReference type="InterPro" id="IPR004413">
    <property type="entry name" value="GatB"/>
</dbReference>
<evidence type="ECO:0000256" key="2">
    <source>
        <dbReference type="ARBA" id="ARBA00011123"/>
    </source>
</evidence>
<sequence>MEYKPTIGLEIHAELKTKSKMFCDCKNDPDEKRPNMNVCPVCLGHPGVLPTINRNAVEAVIKLGLALGGKISKHSKFDRKNYFYPDLPKGYQISQYDEPLVQGGKLNGVRLTRIHLEEDTGRLQHGSGENSLVDFNRSSIPLMELVTEPDIKSADEALAFAKELQLILRYLGISDADMEKAQMRIEANISVSKTEKLGTKVELKNINSFSAVKNAVAYEIKRQIEVLESGGKVAQETRGWNDVKGETFSQRSKEEAHDYRYMPEPDLPPLEVSADVIERLKIEIPELPWAKRERFMKEYSLTIDQANILVSDRWVAEFFEEAVSEAEYATPQLIYNYLTSDLLGMANAEGISVKESKVEPVDFVHLIDLIHKGTLNSRSAKNVLSKMWTTGVDPHQLVKQEGLTQVTDESALAEVVAKVVECNPKAVEDYKKGNTNSLQFLIGKAMAELRGRGNPELLSKLFEESLTK</sequence>
<dbReference type="InterPro" id="IPR018027">
    <property type="entry name" value="Asn/Gln_amidotransferase"/>
</dbReference>
<evidence type="ECO:0000259" key="11">
    <source>
        <dbReference type="SMART" id="SM00845"/>
    </source>
</evidence>
<dbReference type="GO" id="GO:0070681">
    <property type="term" value="P:glutaminyl-tRNAGln biosynthesis via transamidation"/>
    <property type="evidence" value="ECO:0007669"/>
    <property type="project" value="TreeGrafter"/>
</dbReference>
<evidence type="ECO:0000256" key="9">
    <source>
        <dbReference type="ARBA" id="ARBA00047913"/>
    </source>
</evidence>
<comment type="similarity">
    <text evidence="1 10">Belongs to the GatB/GatE family. GatB subfamily.</text>
</comment>
<protein>
    <recommendedName>
        <fullName evidence="10">Aspartyl/glutamyl-tRNA(Asn/Gln) amidotransferase subunit B</fullName>
        <shortName evidence="10">Asp/Glu-ADT subunit B</shortName>
        <ecNumber evidence="10">6.3.5.-</ecNumber>
    </recommendedName>
</protein>
<name>A0A1F6XW02_9BACT</name>
<evidence type="ECO:0000256" key="7">
    <source>
        <dbReference type="ARBA" id="ARBA00024799"/>
    </source>
</evidence>
<dbReference type="InterPro" id="IPR017959">
    <property type="entry name" value="Asn/Gln-tRNA_amidoTrfase_suB/E"/>
</dbReference>
<dbReference type="GO" id="GO:0050566">
    <property type="term" value="F:asparaginyl-tRNA synthase (glutamine-hydrolyzing) activity"/>
    <property type="evidence" value="ECO:0007669"/>
    <property type="project" value="RHEA"/>
</dbReference>
<comment type="caution">
    <text evidence="12">The sequence shown here is derived from an EMBL/GenBank/DDBJ whole genome shotgun (WGS) entry which is preliminary data.</text>
</comment>
<dbReference type="Pfam" id="PF02934">
    <property type="entry name" value="GatB_N"/>
    <property type="match status" value="1"/>
</dbReference>
<dbReference type="InterPro" id="IPR017958">
    <property type="entry name" value="Gln-tRNA_amidoTrfase_suB_CS"/>
</dbReference>
<dbReference type="InterPro" id="IPR023168">
    <property type="entry name" value="GatB_Yqey_C_2"/>
</dbReference>
<keyword evidence="3 10" id="KW-0436">Ligase</keyword>
<keyword evidence="5 10" id="KW-0067">ATP-binding</keyword>
<dbReference type="PANTHER" id="PTHR11659:SF0">
    <property type="entry name" value="GLUTAMYL-TRNA(GLN) AMIDOTRANSFERASE SUBUNIT B, MITOCHONDRIAL"/>
    <property type="match status" value="1"/>
</dbReference>
<dbReference type="InterPro" id="IPR006075">
    <property type="entry name" value="Asn/Gln-tRNA_Trfase_suB/E_cat"/>
</dbReference>
<dbReference type="GO" id="GO:0006412">
    <property type="term" value="P:translation"/>
    <property type="evidence" value="ECO:0007669"/>
    <property type="project" value="UniProtKB-UniRule"/>
</dbReference>
<dbReference type="SUPFAM" id="SSF55931">
    <property type="entry name" value="Glutamine synthetase/guanido kinase"/>
    <property type="match status" value="1"/>
</dbReference>
<dbReference type="GO" id="GO:0005524">
    <property type="term" value="F:ATP binding"/>
    <property type="evidence" value="ECO:0007669"/>
    <property type="project" value="UniProtKB-KW"/>
</dbReference>
<reference evidence="12 13" key="1">
    <citation type="journal article" date="2016" name="Nat. Commun.">
        <title>Thousands of microbial genomes shed light on interconnected biogeochemical processes in an aquifer system.</title>
        <authorList>
            <person name="Anantharaman K."/>
            <person name="Brown C.T."/>
            <person name="Hug L.A."/>
            <person name="Sharon I."/>
            <person name="Castelle C.J."/>
            <person name="Probst A.J."/>
            <person name="Thomas B.C."/>
            <person name="Singh A."/>
            <person name="Wilkins M.J."/>
            <person name="Karaoz U."/>
            <person name="Brodie E.L."/>
            <person name="Williams K.H."/>
            <person name="Hubbard S.S."/>
            <person name="Banfield J.F."/>
        </authorList>
    </citation>
    <scope>NUCLEOTIDE SEQUENCE [LARGE SCALE GENOMIC DNA]</scope>
</reference>
<proteinExistence type="inferred from homology"/>
<dbReference type="FunFam" id="1.10.10.410:FF:000001">
    <property type="entry name" value="Aspartyl/glutamyl-tRNA(Asn/Gln) amidotransferase subunit B"/>
    <property type="match status" value="1"/>
</dbReference>
<comment type="subunit">
    <text evidence="2 10">Heterotrimer of A, B and C subunits.</text>
</comment>
<dbReference type="EMBL" id="MFVK01000037">
    <property type="protein sequence ID" value="OGI98311.1"/>
    <property type="molecule type" value="Genomic_DNA"/>
</dbReference>